<dbReference type="SUPFAM" id="SSF47807">
    <property type="entry name" value="5' to 3' exonuclease, C-terminal subdomain"/>
    <property type="match status" value="1"/>
</dbReference>
<dbReference type="InterPro" id="IPR020046">
    <property type="entry name" value="5-3_exonucl_a-hlix_arch_N"/>
</dbReference>
<evidence type="ECO:0000256" key="4">
    <source>
        <dbReference type="ARBA" id="ARBA00022695"/>
    </source>
</evidence>
<reference evidence="13 14" key="1">
    <citation type="journal article" date="2016" name="Nat. Commun.">
        <title>Thousands of microbial genomes shed light on interconnected biogeochemical processes in an aquifer system.</title>
        <authorList>
            <person name="Anantharaman K."/>
            <person name="Brown C.T."/>
            <person name="Hug L.A."/>
            <person name="Sharon I."/>
            <person name="Castelle C.J."/>
            <person name="Probst A.J."/>
            <person name="Thomas B.C."/>
            <person name="Singh A."/>
            <person name="Wilkins M.J."/>
            <person name="Karaoz U."/>
            <person name="Brodie E.L."/>
            <person name="Williams K.H."/>
            <person name="Hubbard S.S."/>
            <person name="Banfield J.F."/>
        </authorList>
    </citation>
    <scope>NUCLEOTIDE SEQUENCE [LARGE SCALE GENOMIC DNA]</scope>
</reference>
<dbReference type="GO" id="GO:0006261">
    <property type="term" value="P:DNA-templated DNA replication"/>
    <property type="evidence" value="ECO:0007669"/>
    <property type="project" value="InterPro"/>
</dbReference>
<dbReference type="EC" id="2.7.7.7" evidence="2"/>
<feature type="domain" description="DNA-directed DNA polymerase family A palm" evidence="12">
    <location>
        <begin position="546"/>
        <end position="668"/>
    </location>
</feature>
<dbReference type="AlphaFoldDB" id="A0A1G2QII3"/>
<evidence type="ECO:0000256" key="6">
    <source>
        <dbReference type="ARBA" id="ARBA00022763"/>
    </source>
</evidence>
<keyword evidence="9" id="KW-0234">DNA repair</keyword>
<dbReference type="InterPro" id="IPR002298">
    <property type="entry name" value="DNA_polymerase_A"/>
</dbReference>
<dbReference type="Gene3D" id="3.30.70.370">
    <property type="match status" value="1"/>
</dbReference>
<evidence type="ECO:0000256" key="7">
    <source>
        <dbReference type="ARBA" id="ARBA00022932"/>
    </source>
</evidence>
<dbReference type="Gene3D" id="1.20.1060.10">
    <property type="entry name" value="Taq DNA Polymerase, Chain T, domain 4"/>
    <property type="match status" value="1"/>
</dbReference>
<evidence type="ECO:0000259" key="11">
    <source>
        <dbReference type="SMART" id="SM00475"/>
    </source>
</evidence>
<dbReference type="Gene3D" id="1.10.150.20">
    <property type="entry name" value="5' to 3' exonuclease, C-terminal subdomain"/>
    <property type="match status" value="2"/>
</dbReference>
<dbReference type="GO" id="GO:0008409">
    <property type="term" value="F:5'-3' exonuclease activity"/>
    <property type="evidence" value="ECO:0007669"/>
    <property type="project" value="InterPro"/>
</dbReference>
<dbReference type="PRINTS" id="PR00868">
    <property type="entry name" value="DNAPOLI"/>
</dbReference>
<keyword evidence="8" id="KW-0238">DNA-binding</keyword>
<dbReference type="SUPFAM" id="SSF56672">
    <property type="entry name" value="DNA/RNA polymerases"/>
    <property type="match status" value="1"/>
</dbReference>
<dbReference type="EMBL" id="MHTI01000006">
    <property type="protein sequence ID" value="OHA60416.1"/>
    <property type="molecule type" value="Genomic_DNA"/>
</dbReference>
<feature type="domain" description="5'-3' exonuclease" evidence="11">
    <location>
        <begin position="8"/>
        <end position="277"/>
    </location>
</feature>
<dbReference type="GO" id="GO:0003887">
    <property type="term" value="F:DNA-directed DNA polymerase activity"/>
    <property type="evidence" value="ECO:0007669"/>
    <property type="project" value="UniProtKB-KW"/>
</dbReference>
<dbReference type="PANTHER" id="PTHR10133:SF27">
    <property type="entry name" value="DNA POLYMERASE NU"/>
    <property type="match status" value="1"/>
</dbReference>
<keyword evidence="5" id="KW-0235">DNA replication</keyword>
<dbReference type="Proteomes" id="UP000178481">
    <property type="component" value="Unassembled WGS sequence"/>
</dbReference>
<name>A0A1G2QII3_9BACT</name>
<dbReference type="FunFam" id="1.20.1060.10:FF:000001">
    <property type="entry name" value="DNA polymerase I"/>
    <property type="match status" value="1"/>
</dbReference>
<evidence type="ECO:0000256" key="10">
    <source>
        <dbReference type="ARBA" id="ARBA00049244"/>
    </source>
</evidence>
<comment type="catalytic activity">
    <reaction evidence="10">
        <text>DNA(n) + a 2'-deoxyribonucleoside 5'-triphosphate = DNA(n+1) + diphosphate</text>
        <dbReference type="Rhea" id="RHEA:22508"/>
        <dbReference type="Rhea" id="RHEA-COMP:17339"/>
        <dbReference type="Rhea" id="RHEA-COMP:17340"/>
        <dbReference type="ChEBI" id="CHEBI:33019"/>
        <dbReference type="ChEBI" id="CHEBI:61560"/>
        <dbReference type="ChEBI" id="CHEBI:173112"/>
        <dbReference type="EC" id="2.7.7.7"/>
    </reaction>
</comment>
<evidence type="ECO:0000256" key="1">
    <source>
        <dbReference type="ARBA" id="ARBA00007705"/>
    </source>
</evidence>
<protein>
    <recommendedName>
        <fullName evidence="2">DNA-directed DNA polymerase</fullName>
        <ecNumber evidence="2">2.7.7.7</ecNumber>
    </recommendedName>
</protein>
<keyword evidence="3" id="KW-0808">Transferase</keyword>
<dbReference type="GO" id="GO:0003677">
    <property type="term" value="F:DNA binding"/>
    <property type="evidence" value="ECO:0007669"/>
    <property type="project" value="UniProtKB-KW"/>
</dbReference>
<dbReference type="InterPro" id="IPR029060">
    <property type="entry name" value="PIN-like_dom_sf"/>
</dbReference>
<gene>
    <name evidence="13" type="ORF">A2607_02280</name>
</gene>
<evidence type="ECO:0000313" key="13">
    <source>
        <dbReference type="EMBL" id="OHA60416.1"/>
    </source>
</evidence>
<evidence type="ECO:0000259" key="12">
    <source>
        <dbReference type="SMART" id="SM00482"/>
    </source>
</evidence>
<dbReference type="FunFam" id="1.10.150.20:FF:000003">
    <property type="entry name" value="DNA polymerase I"/>
    <property type="match status" value="1"/>
</dbReference>
<evidence type="ECO:0000313" key="14">
    <source>
        <dbReference type="Proteomes" id="UP000178481"/>
    </source>
</evidence>
<dbReference type="InterPro" id="IPR001098">
    <property type="entry name" value="DNA-dir_DNA_pol_A_palm_dom"/>
</dbReference>
<evidence type="ECO:0000256" key="9">
    <source>
        <dbReference type="ARBA" id="ARBA00023204"/>
    </source>
</evidence>
<organism evidence="13 14">
    <name type="scientific">Candidatus Vogelbacteria bacterium RIFOXYD1_FULL_42_15</name>
    <dbReference type="NCBI Taxonomy" id="1802437"/>
    <lineage>
        <taxon>Bacteria</taxon>
        <taxon>Candidatus Vogeliibacteriota</taxon>
    </lineage>
</organism>
<dbReference type="PROSITE" id="PS00447">
    <property type="entry name" value="DNA_POLYMERASE_A"/>
    <property type="match status" value="1"/>
</dbReference>
<evidence type="ECO:0000256" key="5">
    <source>
        <dbReference type="ARBA" id="ARBA00022705"/>
    </source>
</evidence>
<keyword evidence="4" id="KW-0548">Nucleotidyltransferase</keyword>
<dbReference type="CDD" id="cd09859">
    <property type="entry name" value="PIN_53EXO"/>
    <property type="match status" value="1"/>
</dbReference>
<dbReference type="InterPro" id="IPR036279">
    <property type="entry name" value="5-3_exonuclease_C_sf"/>
</dbReference>
<sequence>MAKEKYKNKLVIFDAHAILHRGYHALPDFSSSKGEPTGGLYGLTAILIRIIGELKPDFMVACYDRPEPTFRKQVYEAYKAQRPKAEDSLVAQIDRSKDIFRALDIPVFELAGFEADDLIGTIVEQTKTISDLQVIIASGDMDTLQLIEKDKVVVFTLKKGINDTVIYNQKMVAERFGFGPELLPDYKGLRGDPSDNIIGIAGIGEKTASDLIKNFGPIEKIYQQLKKDESQFLKVGIKARIVGLLKEGEEEAIFSKTLATIRRDVPVKFSLPVEKWRETVDLAKTEAIFRELEFKSLLARLRTVLDQTAGEDTPANEDKKIAETEVEAVDISVIKKIGLALWLIDSNLTNAGLEEIQTFAGTSDLAEAQAKIMAKLHDQDLAKIYEEIELPLLPIIDQAQKRGILVDKKFLAKLSVELHRELADISQQIFTIVGHDFNLNSPKQLGEVLFTELKISLKGLRKTAGGSLSTRESELQKIAEAHPIIPLILDYRERQKLLSTYVDNLPTMLDGHSRLHTTLNQAGTTTGRMSSNNPNLQNIPVKGDWGQKIRQAFMASPGYELLSFDYSQIEMRVLALLSGDQDLQKVFADGQDIHASVAARVFGVSIDEVTKDMRRRAKVINFGIIYGMGVNALRQNLGGTREEAQKFYDQYFIAFPTIKNYFDNVIKQ</sequence>
<keyword evidence="7" id="KW-0239">DNA-directed DNA polymerase</keyword>
<dbReference type="GO" id="GO:0006302">
    <property type="term" value="P:double-strand break repair"/>
    <property type="evidence" value="ECO:0007669"/>
    <property type="project" value="TreeGrafter"/>
</dbReference>
<evidence type="ECO:0000256" key="2">
    <source>
        <dbReference type="ARBA" id="ARBA00012417"/>
    </source>
</evidence>
<comment type="caution">
    <text evidence="13">The sequence shown here is derived from an EMBL/GenBank/DDBJ whole genome shotgun (WGS) entry which is preliminary data.</text>
</comment>
<dbReference type="SMART" id="SM00482">
    <property type="entry name" value="POLAc"/>
    <property type="match status" value="1"/>
</dbReference>
<keyword evidence="6" id="KW-0227">DNA damage</keyword>
<dbReference type="PANTHER" id="PTHR10133">
    <property type="entry name" value="DNA POLYMERASE I"/>
    <property type="match status" value="1"/>
</dbReference>
<accession>A0A1G2QII3</accession>
<feature type="non-terminal residue" evidence="13">
    <location>
        <position position="668"/>
    </location>
</feature>
<dbReference type="InterPro" id="IPR008918">
    <property type="entry name" value="HhH2"/>
</dbReference>
<dbReference type="InterPro" id="IPR043502">
    <property type="entry name" value="DNA/RNA_pol_sf"/>
</dbReference>
<dbReference type="CDD" id="cd09898">
    <property type="entry name" value="H3TH_53EXO"/>
    <property type="match status" value="1"/>
</dbReference>
<dbReference type="SMART" id="SM00279">
    <property type="entry name" value="HhH2"/>
    <property type="match status" value="1"/>
</dbReference>
<dbReference type="Pfam" id="PF01367">
    <property type="entry name" value="5_3_exonuc"/>
    <property type="match status" value="1"/>
</dbReference>
<dbReference type="SMART" id="SM00475">
    <property type="entry name" value="53EXOc"/>
    <property type="match status" value="1"/>
</dbReference>
<dbReference type="Pfam" id="PF00476">
    <property type="entry name" value="DNA_pol_A"/>
    <property type="match status" value="1"/>
</dbReference>
<dbReference type="Gene3D" id="3.40.50.1010">
    <property type="entry name" value="5'-nuclease"/>
    <property type="match status" value="1"/>
</dbReference>
<dbReference type="InterPro" id="IPR002421">
    <property type="entry name" value="5-3_exonuclease"/>
</dbReference>
<dbReference type="InterPro" id="IPR020045">
    <property type="entry name" value="DNA_polI_H3TH"/>
</dbReference>
<proteinExistence type="inferred from homology"/>
<evidence type="ECO:0000256" key="8">
    <source>
        <dbReference type="ARBA" id="ARBA00023125"/>
    </source>
</evidence>
<comment type="similarity">
    <text evidence="1">Belongs to the DNA polymerase type-A family.</text>
</comment>
<dbReference type="Pfam" id="PF02739">
    <property type="entry name" value="5_3_exonuc_N"/>
    <property type="match status" value="1"/>
</dbReference>
<evidence type="ECO:0000256" key="3">
    <source>
        <dbReference type="ARBA" id="ARBA00022679"/>
    </source>
</evidence>
<dbReference type="InterPro" id="IPR019760">
    <property type="entry name" value="DNA-dir_DNA_pol_A_CS"/>
</dbReference>
<dbReference type="SUPFAM" id="SSF88723">
    <property type="entry name" value="PIN domain-like"/>
    <property type="match status" value="1"/>
</dbReference>